<comment type="caution">
    <text evidence="1">The sequence shown here is derived from an EMBL/GenBank/DDBJ whole genome shotgun (WGS) entry which is preliminary data.</text>
</comment>
<evidence type="ECO:0000313" key="1">
    <source>
        <dbReference type="EMBL" id="KAJ0047065.1"/>
    </source>
</evidence>
<protein>
    <submittedName>
        <fullName evidence="1">Uncharacterized protein</fullName>
    </submittedName>
</protein>
<organism evidence="1 2">
    <name type="scientific">Pistacia integerrima</name>
    <dbReference type="NCBI Taxonomy" id="434235"/>
    <lineage>
        <taxon>Eukaryota</taxon>
        <taxon>Viridiplantae</taxon>
        <taxon>Streptophyta</taxon>
        <taxon>Embryophyta</taxon>
        <taxon>Tracheophyta</taxon>
        <taxon>Spermatophyta</taxon>
        <taxon>Magnoliopsida</taxon>
        <taxon>eudicotyledons</taxon>
        <taxon>Gunneridae</taxon>
        <taxon>Pentapetalae</taxon>
        <taxon>rosids</taxon>
        <taxon>malvids</taxon>
        <taxon>Sapindales</taxon>
        <taxon>Anacardiaceae</taxon>
        <taxon>Pistacia</taxon>
    </lineage>
</organism>
<proteinExistence type="predicted"/>
<dbReference type="Proteomes" id="UP001163603">
    <property type="component" value="Chromosome 3"/>
</dbReference>
<gene>
    <name evidence="1" type="ORF">Pint_03853</name>
</gene>
<accession>A0ACC0ZAM9</accession>
<evidence type="ECO:0000313" key="2">
    <source>
        <dbReference type="Proteomes" id="UP001163603"/>
    </source>
</evidence>
<name>A0ACC0ZAM9_9ROSI</name>
<sequence>MSIFLIHSSSIKHNIKSKSEKMKHHKYQ</sequence>
<reference evidence="2" key="1">
    <citation type="journal article" date="2023" name="G3 (Bethesda)">
        <title>Genome assembly and association tests identify interacting loci associated with vigor, precocity, and sex in interspecific pistachio rootstocks.</title>
        <authorList>
            <person name="Palmer W."/>
            <person name="Jacygrad E."/>
            <person name="Sagayaradj S."/>
            <person name="Cavanaugh K."/>
            <person name="Han R."/>
            <person name="Bertier L."/>
            <person name="Beede B."/>
            <person name="Kafkas S."/>
            <person name="Golino D."/>
            <person name="Preece J."/>
            <person name="Michelmore R."/>
        </authorList>
    </citation>
    <scope>NUCLEOTIDE SEQUENCE [LARGE SCALE GENOMIC DNA]</scope>
</reference>
<keyword evidence="2" id="KW-1185">Reference proteome</keyword>
<dbReference type="EMBL" id="CM047738">
    <property type="protein sequence ID" value="KAJ0047065.1"/>
    <property type="molecule type" value="Genomic_DNA"/>
</dbReference>